<dbReference type="Proteomes" id="UP000007796">
    <property type="component" value="Unassembled WGS sequence"/>
</dbReference>
<dbReference type="eggNOG" id="ENOG502S1AX">
    <property type="taxonomic scope" value="Eukaryota"/>
</dbReference>
<dbReference type="HOGENOM" id="CLU_032494_1_0_1"/>
<evidence type="ECO:0000313" key="3">
    <source>
        <dbReference type="Proteomes" id="UP000007796"/>
    </source>
</evidence>
<dbReference type="InParanoid" id="F0XUY5"/>
<proteinExistence type="predicted"/>
<evidence type="ECO:0000313" key="2">
    <source>
        <dbReference type="EMBL" id="EFW98410.1"/>
    </source>
</evidence>
<protein>
    <submittedName>
        <fullName evidence="2">Uncharacterized protein</fullName>
    </submittedName>
</protein>
<gene>
    <name evidence="2" type="ORF">CMQ_4262</name>
</gene>
<keyword evidence="3" id="KW-1185">Reference proteome</keyword>
<reference evidence="2 3" key="1">
    <citation type="journal article" date="2011" name="Proc. Natl. Acad. Sci. U.S.A.">
        <title>Genome and transcriptome analyses of the mountain pine beetle-fungal symbiont Grosmannia clavigera, a lodgepole pine pathogen.</title>
        <authorList>
            <person name="DiGuistini S."/>
            <person name="Wang Y."/>
            <person name="Liao N.Y."/>
            <person name="Taylor G."/>
            <person name="Tanguay P."/>
            <person name="Feau N."/>
            <person name="Henrissat B."/>
            <person name="Chan S.K."/>
            <person name="Hesse-Orce U."/>
            <person name="Alamouti S.M."/>
            <person name="Tsui C.K.M."/>
            <person name="Docking R.T."/>
            <person name="Levasseur A."/>
            <person name="Haridas S."/>
            <person name="Robertson G."/>
            <person name="Birol I."/>
            <person name="Holt R.A."/>
            <person name="Marra M.A."/>
            <person name="Hamelin R.C."/>
            <person name="Hirst M."/>
            <person name="Jones S.J.M."/>
            <person name="Bohlmann J."/>
            <person name="Breuil C."/>
        </authorList>
    </citation>
    <scope>NUCLEOTIDE SEQUENCE [LARGE SCALE GENOMIC DNA]</scope>
    <source>
        <strain evidence="3">kw1407 / UAMH 11150</strain>
    </source>
</reference>
<dbReference type="STRING" id="655863.F0XUY5"/>
<accession>F0XUY5</accession>
<dbReference type="AlphaFoldDB" id="F0XUY5"/>
<name>F0XUY5_GROCL</name>
<evidence type="ECO:0000256" key="1">
    <source>
        <dbReference type="SAM" id="MobiDB-lite"/>
    </source>
</evidence>
<dbReference type="OrthoDB" id="4708870at2759"/>
<dbReference type="RefSeq" id="XP_014167893.1">
    <property type="nucleotide sequence ID" value="XM_014312418.1"/>
</dbReference>
<dbReference type="EMBL" id="GL630006">
    <property type="protein sequence ID" value="EFW98410.1"/>
    <property type="molecule type" value="Genomic_DNA"/>
</dbReference>
<organism evidence="3">
    <name type="scientific">Grosmannia clavigera (strain kw1407 / UAMH 11150)</name>
    <name type="common">Blue stain fungus</name>
    <name type="synonym">Graphiocladiella clavigera</name>
    <dbReference type="NCBI Taxonomy" id="655863"/>
    <lineage>
        <taxon>Eukaryota</taxon>
        <taxon>Fungi</taxon>
        <taxon>Dikarya</taxon>
        <taxon>Ascomycota</taxon>
        <taxon>Pezizomycotina</taxon>
        <taxon>Sordariomycetes</taxon>
        <taxon>Sordariomycetidae</taxon>
        <taxon>Ophiostomatales</taxon>
        <taxon>Ophiostomataceae</taxon>
        <taxon>Leptographium</taxon>
    </lineage>
</organism>
<sequence>MGGAAFSSGPDPLNTPRMSPAVYEAVRERCHRVLREVFVAVATPIEGPGKTDYGDVDVLVAVGREPDSEGDEGRLREAVRRLGAERAIHVPSKATVALPWPEREEDEAAIRHVQVDLAVLPSLAALQWALFKHAHGDFWNVLGTVLRPLGLTIDETALWLRVPEIEQANRRRARVFLSSDPAEVLHFLGLPVLGGGGEEKGSEGGESSSETEETQRTQRTKSTRGSDPDGPLSLWERPFADADSMFAYAVRSRFFVLPPDDNTIGTDDTHTSLPGRSKANDRRRLRYRPVFRQWATDFVPAYRRRLAVEAVETSSPTPTRASVRDAAFARFADAGCRYHHTRTAWLAERRAVDVWAAAKAAVPASLPGRYRSAACAAIRRRLDEGPDPDTVPDMTTNDALEGMTGLAAWTVDQAVAFVTTHWQTLAAEVAPEEHTHYLSASKAED</sequence>
<dbReference type="GeneID" id="25977454"/>
<feature type="region of interest" description="Disordered" evidence="1">
    <location>
        <begin position="194"/>
        <end position="234"/>
    </location>
</feature>